<keyword evidence="4" id="KW-1185">Reference proteome</keyword>
<gene>
    <name evidence="3" type="ORF">RJ641_028132</name>
</gene>
<evidence type="ECO:0000256" key="1">
    <source>
        <dbReference type="ARBA" id="ARBA00022741"/>
    </source>
</evidence>
<organism evidence="3 4">
    <name type="scientific">Dillenia turbinata</name>
    <dbReference type="NCBI Taxonomy" id="194707"/>
    <lineage>
        <taxon>Eukaryota</taxon>
        <taxon>Viridiplantae</taxon>
        <taxon>Streptophyta</taxon>
        <taxon>Embryophyta</taxon>
        <taxon>Tracheophyta</taxon>
        <taxon>Spermatophyta</taxon>
        <taxon>Magnoliopsida</taxon>
        <taxon>eudicotyledons</taxon>
        <taxon>Gunneridae</taxon>
        <taxon>Pentapetalae</taxon>
        <taxon>Dilleniales</taxon>
        <taxon>Dilleniaceae</taxon>
        <taxon>Dillenia</taxon>
    </lineage>
</organism>
<keyword evidence="2" id="KW-0067">ATP-binding</keyword>
<evidence type="ECO:0000313" key="4">
    <source>
        <dbReference type="Proteomes" id="UP001370490"/>
    </source>
</evidence>
<dbReference type="InterPro" id="IPR013126">
    <property type="entry name" value="Hsp_70_fam"/>
</dbReference>
<dbReference type="FunFam" id="3.90.640.10:FF:000002">
    <property type="entry name" value="Heat shock 70 kDa"/>
    <property type="match status" value="1"/>
</dbReference>
<accession>A0AAN8VYJ4</accession>
<comment type="caution">
    <text evidence="3">The sequence shown here is derived from an EMBL/GenBank/DDBJ whole genome shotgun (WGS) entry which is preliminary data.</text>
</comment>
<dbReference type="EMBL" id="JBAMMX010000004">
    <property type="protein sequence ID" value="KAK6942755.1"/>
    <property type="molecule type" value="Genomic_DNA"/>
</dbReference>
<dbReference type="GO" id="GO:0005524">
    <property type="term" value="F:ATP binding"/>
    <property type="evidence" value="ECO:0007669"/>
    <property type="project" value="UniProtKB-KW"/>
</dbReference>
<protein>
    <submittedName>
        <fullName evidence="3">Heat shock protein 70 family</fullName>
    </submittedName>
</protein>
<reference evidence="3 4" key="1">
    <citation type="submission" date="2023-12" db="EMBL/GenBank/DDBJ databases">
        <title>A high-quality genome assembly for Dillenia turbinata (Dilleniales).</title>
        <authorList>
            <person name="Chanderbali A."/>
        </authorList>
    </citation>
    <scope>NUCLEOTIDE SEQUENCE [LARGE SCALE GENOMIC DNA]</scope>
    <source>
        <strain evidence="3">LSX21</strain>
        <tissue evidence="3">Leaf</tissue>
    </source>
</reference>
<dbReference type="SUPFAM" id="SSF53067">
    <property type="entry name" value="Actin-like ATPase domain"/>
    <property type="match status" value="2"/>
</dbReference>
<evidence type="ECO:0000256" key="2">
    <source>
        <dbReference type="ARBA" id="ARBA00022840"/>
    </source>
</evidence>
<dbReference type="PRINTS" id="PR00301">
    <property type="entry name" value="HEATSHOCK70"/>
</dbReference>
<dbReference type="AlphaFoldDB" id="A0AAN8VYJ4"/>
<keyword evidence="1" id="KW-0547">Nucleotide-binding</keyword>
<dbReference type="Gene3D" id="3.30.420.40">
    <property type="match status" value="2"/>
</dbReference>
<dbReference type="PANTHER" id="PTHR19375">
    <property type="entry name" value="HEAT SHOCK PROTEIN 70KDA"/>
    <property type="match status" value="1"/>
</dbReference>
<dbReference type="GO" id="GO:0140662">
    <property type="term" value="F:ATP-dependent protein folding chaperone"/>
    <property type="evidence" value="ECO:0007669"/>
    <property type="project" value="InterPro"/>
</dbReference>
<name>A0AAN8VYJ4_9MAGN</name>
<keyword evidence="3" id="KW-0346">Stress response</keyword>
<dbReference type="Gene3D" id="3.90.640.10">
    <property type="entry name" value="Actin, Chain A, domain 4"/>
    <property type="match status" value="1"/>
</dbReference>
<dbReference type="Proteomes" id="UP001370490">
    <property type="component" value="Unassembled WGS sequence"/>
</dbReference>
<dbReference type="InterPro" id="IPR043129">
    <property type="entry name" value="ATPase_NBD"/>
</dbReference>
<feature type="non-terminal residue" evidence="3">
    <location>
        <position position="1"/>
    </location>
</feature>
<dbReference type="Pfam" id="PF00012">
    <property type="entry name" value="HSP70"/>
    <property type="match status" value="1"/>
</dbReference>
<evidence type="ECO:0000313" key="3">
    <source>
        <dbReference type="EMBL" id="KAK6942755.1"/>
    </source>
</evidence>
<sequence length="315" mass="35407">QNVFVSWVLECGDSDSLIAYRDGQIEIIPNDQGNRITPSWVAFTDTLRLVGEAAKNQAASNAQRTIFDVKRLIGRMFDDYEVSTYINFLPYKVVDKDGSPYIEVKVFSPEQISAMILGKIKETAEAYLWKKVEGAVVTVPCEIQTPIILRISHNDAQRQATKNAGTIAGLNVLRIVNEPTAAAIAYGLNKKCGKKNIVVYDLGGGTFDVRATSGDTQLGGEDFNHRVMNYFIKLIKKKYGKDINEDSKARGKLRRECERAKKTLSSQHQVQEEIESLFDDIEFSEPLTRAKFEELNMELFKKTLELVKKALKDAV</sequence>
<proteinExistence type="predicted"/>